<feature type="domain" description="Peptidase M24" evidence="1">
    <location>
        <begin position="204"/>
        <end position="416"/>
    </location>
</feature>
<dbReference type="Gene3D" id="3.90.230.10">
    <property type="entry name" value="Creatinase/methionine aminopeptidase superfamily"/>
    <property type="match status" value="1"/>
</dbReference>
<dbReference type="InterPro" id="IPR000994">
    <property type="entry name" value="Pept_M24"/>
</dbReference>
<reference evidence="2 3" key="1">
    <citation type="submission" date="2023-03" db="EMBL/GenBank/DDBJ databases">
        <title>Thalassotalea loyana LMG 22536T draft genome sequence.</title>
        <authorList>
            <person name="Sawabe T."/>
        </authorList>
    </citation>
    <scope>NUCLEOTIDE SEQUENCE [LARGE SCALE GENOMIC DNA]</scope>
    <source>
        <strain evidence="2 3">LMG 22536</strain>
    </source>
</reference>
<dbReference type="EMBL" id="BSSV01000002">
    <property type="protein sequence ID" value="GLX84929.1"/>
    <property type="molecule type" value="Genomic_DNA"/>
</dbReference>
<dbReference type="Proteomes" id="UP001157134">
    <property type="component" value="Unassembled WGS sequence"/>
</dbReference>
<evidence type="ECO:0000259" key="1">
    <source>
        <dbReference type="Pfam" id="PF00557"/>
    </source>
</evidence>
<sequence length="444" mass="50567">MLAWNKKNLFVLFLVAVTSFEALANWQPLPLRERAQVIDSITEQRIKALLPSLMTEHGVDMWLIISREYNEDPVIKTILPATWHSARRRTILAFINTPNDGVKALAIAPYKVGNTFERAWDKKAQPNQWQALVDIIEHYKPRNIALNESEHWGHADGLNVTDKREFIEALPQLYHHKLVSAEPLAIAWLETRIAPEVKILDELVAKAHDIIAEGFSSQTITVGETTTQDLQWWFREKVLSLNLQTWFHPSVSIQRSDKVKFDHEDSFTNGYGDQVIQPGDLLHVDFGLTYLRMNTDTQQHAYVLKEGETKAPNYLINALQKANVLQDILTGEFEKERTGNAVLKASLANAKAKGLKPTIYTHPLGFHGHGAGTTIGMWDKQSGVVGTGDYPLHYNTAYSIELNNAIYINAWQKEIRIMLEEDAYFDKSGIRYFDGRQTELLLVR</sequence>
<keyword evidence="2" id="KW-0378">Hydrolase</keyword>
<name>A0ABQ6HAB9_9GAMM</name>
<dbReference type="InterPro" id="IPR036005">
    <property type="entry name" value="Creatinase/aminopeptidase-like"/>
</dbReference>
<dbReference type="SUPFAM" id="SSF55920">
    <property type="entry name" value="Creatinase/aminopeptidase"/>
    <property type="match status" value="1"/>
</dbReference>
<protein>
    <submittedName>
        <fullName evidence="2">Xaa-Pro aminopeptidase</fullName>
    </submittedName>
</protein>
<keyword evidence="2" id="KW-0645">Protease</keyword>
<dbReference type="GO" id="GO:0004177">
    <property type="term" value="F:aminopeptidase activity"/>
    <property type="evidence" value="ECO:0007669"/>
    <property type="project" value="UniProtKB-KW"/>
</dbReference>
<proteinExistence type="predicted"/>
<evidence type="ECO:0000313" key="2">
    <source>
        <dbReference type="EMBL" id="GLX84929.1"/>
    </source>
</evidence>
<comment type="caution">
    <text evidence="2">The sequence shown here is derived from an EMBL/GenBank/DDBJ whole genome shotgun (WGS) entry which is preliminary data.</text>
</comment>
<accession>A0ABQ6HAB9</accession>
<keyword evidence="3" id="KW-1185">Reference proteome</keyword>
<keyword evidence="2" id="KW-0031">Aminopeptidase</keyword>
<dbReference type="Pfam" id="PF00557">
    <property type="entry name" value="Peptidase_M24"/>
    <property type="match status" value="1"/>
</dbReference>
<evidence type="ECO:0000313" key="3">
    <source>
        <dbReference type="Proteomes" id="UP001157134"/>
    </source>
</evidence>
<organism evidence="2 3">
    <name type="scientific">Thalassotalea loyana</name>
    <dbReference type="NCBI Taxonomy" id="280483"/>
    <lineage>
        <taxon>Bacteria</taxon>
        <taxon>Pseudomonadati</taxon>
        <taxon>Pseudomonadota</taxon>
        <taxon>Gammaproteobacteria</taxon>
        <taxon>Alteromonadales</taxon>
        <taxon>Colwelliaceae</taxon>
        <taxon>Thalassotalea</taxon>
    </lineage>
</organism>
<dbReference type="RefSeq" id="WP_284296622.1">
    <property type="nucleotide sequence ID" value="NZ_BSSV01000002.1"/>
</dbReference>
<gene>
    <name evidence="2" type="ORF">tloyanaT_11810</name>
</gene>